<name>A0A2P2K1W8_RHIMU</name>
<accession>A0A2P2K1W8</accession>
<dbReference type="AlphaFoldDB" id="A0A2P2K1W8"/>
<sequence length="67" mass="7791">MEKVANALRFRFRLSSDQLTSNICIPIDELCIRLMVFEKSTQSVQNQFFVKKKKENADQNSRGDPEP</sequence>
<evidence type="ECO:0000313" key="1">
    <source>
        <dbReference type="EMBL" id="MBW99701.1"/>
    </source>
</evidence>
<dbReference type="EMBL" id="GGEC01019218">
    <property type="protein sequence ID" value="MBW99701.1"/>
    <property type="molecule type" value="Transcribed_RNA"/>
</dbReference>
<proteinExistence type="predicted"/>
<protein>
    <submittedName>
        <fullName evidence="1">Uncharacterized protein</fullName>
    </submittedName>
</protein>
<organism evidence="1">
    <name type="scientific">Rhizophora mucronata</name>
    <name type="common">Asiatic mangrove</name>
    <dbReference type="NCBI Taxonomy" id="61149"/>
    <lineage>
        <taxon>Eukaryota</taxon>
        <taxon>Viridiplantae</taxon>
        <taxon>Streptophyta</taxon>
        <taxon>Embryophyta</taxon>
        <taxon>Tracheophyta</taxon>
        <taxon>Spermatophyta</taxon>
        <taxon>Magnoliopsida</taxon>
        <taxon>eudicotyledons</taxon>
        <taxon>Gunneridae</taxon>
        <taxon>Pentapetalae</taxon>
        <taxon>rosids</taxon>
        <taxon>fabids</taxon>
        <taxon>Malpighiales</taxon>
        <taxon>Rhizophoraceae</taxon>
        <taxon>Rhizophora</taxon>
    </lineage>
</organism>
<reference evidence="1" key="1">
    <citation type="submission" date="2018-02" db="EMBL/GenBank/DDBJ databases">
        <title>Rhizophora mucronata_Transcriptome.</title>
        <authorList>
            <person name="Meera S.P."/>
            <person name="Sreeshan A."/>
            <person name="Augustine A."/>
        </authorList>
    </citation>
    <scope>NUCLEOTIDE SEQUENCE</scope>
    <source>
        <tissue evidence="1">Leaf</tissue>
    </source>
</reference>